<feature type="compositionally biased region" description="Basic residues" evidence="1">
    <location>
        <begin position="56"/>
        <end position="71"/>
    </location>
</feature>
<name>A0AAD1R719_PELCU</name>
<dbReference type="AlphaFoldDB" id="A0AAD1R719"/>
<accession>A0AAD1R719</accession>
<gene>
    <name evidence="2" type="ORF">PECUL_23A030078</name>
</gene>
<evidence type="ECO:0000313" key="2">
    <source>
        <dbReference type="EMBL" id="CAH2225112.1"/>
    </source>
</evidence>
<evidence type="ECO:0000256" key="1">
    <source>
        <dbReference type="SAM" id="MobiDB-lite"/>
    </source>
</evidence>
<proteinExistence type="predicted"/>
<organism evidence="2 3">
    <name type="scientific">Pelobates cultripes</name>
    <name type="common">Western spadefoot toad</name>
    <dbReference type="NCBI Taxonomy" id="61616"/>
    <lineage>
        <taxon>Eukaryota</taxon>
        <taxon>Metazoa</taxon>
        <taxon>Chordata</taxon>
        <taxon>Craniata</taxon>
        <taxon>Vertebrata</taxon>
        <taxon>Euteleostomi</taxon>
        <taxon>Amphibia</taxon>
        <taxon>Batrachia</taxon>
        <taxon>Anura</taxon>
        <taxon>Pelobatoidea</taxon>
        <taxon>Pelobatidae</taxon>
        <taxon>Pelobates</taxon>
    </lineage>
</organism>
<feature type="region of interest" description="Disordered" evidence="1">
    <location>
        <begin position="1"/>
        <end position="101"/>
    </location>
</feature>
<keyword evidence="3" id="KW-1185">Reference proteome</keyword>
<dbReference type="EMBL" id="OW240912">
    <property type="protein sequence ID" value="CAH2225112.1"/>
    <property type="molecule type" value="Genomic_DNA"/>
</dbReference>
<sequence>MEICKLQPAQDETNKVEEDSEEIPAQSEKETSDENEVEHLSDSNDSDKVENEGNKQRKRGSRLRRAIRALRCRFSNTDSSTEREATASIQSSRPSERSPGLLQKCVSGLSQIRKRWKQRTTTVRPLP</sequence>
<protein>
    <submittedName>
        <fullName evidence="2">Uncharacterized protein</fullName>
    </submittedName>
</protein>
<reference evidence="2" key="1">
    <citation type="submission" date="2022-03" db="EMBL/GenBank/DDBJ databases">
        <authorList>
            <person name="Alioto T."/>
            <person name="Alioto T."/>
            <person name="Gomez Garrido J."/>
        </authorList>
    </citation>
    <scope>NUCLEOTIDE SEQUENCE</scope>
</reference>
<dbReference type="Proteomes" id="UP001295444">
    <property type="component" value="Chromosome 01"/>
</dbReference>
<feature type="compositionally biased region" description="Basic and acidic residues" evidence="1">
    <location>
        <begin position="27"/>
        <end position="55"/>
    </location>
</feature>
<evidence type="ECO:0000313" key="3">
    <source>
        <dbReference type="Proteomes" id="UP001295444"/>
    </source>
</evidence>